<comment type="caution">
    <text evidence="2">The sequence shown here is derived from an EMBL/GenBank/DDBJ whole genome shotgun (WGS) entry which is preliminary data.</text>
</comment>
<evidence type="ECO:0000256" key="1">
    <source>
        <dbReference type="SAM" id="SignalP"/>
    </source>
</evidence>
<protein>
    <recommendedName>
        <fullName evidence="4">Secretion system C-terminal sorting domain-containing protein</fullName>
    </recommendedName>
</protein>
<sequence length="826" mass="88460">MNNKITFLIALLFSLIFNAAYAQDGANDPTFNPTDTGYGNGADGYITSASVQSDGKIIIAGSFSHYSTQDRKCIARVNTDKTLDTSFNVGTGANEIVSTTAILSDGKILIGGNFTNYNGFAVNKIVRINTDGSLDTTFNAPGIGLQNDISKLIVQPDGKIVVIENSSYFDPVLTSKIVRLNADGSTDNTFVPGIAIGISLRNMAVQPDGKIIVVGDFSLFNDEPHNKVVRLNSDGTLDTAFNPTYAGEYPSAVAVLNNGKFYIGGVAYRVDNILVSGIQRYNEDGSTDATFTTDANTNPLYVVDILTLPNDKIITVGGVLSRLNADGSTDNSFVNGGFDYGSANALARTPDGKLVITGDFAAYNGYTESYIVKINEDGSNDTSFTLGNGTGADNGITATVSQADGGILIMGYFKHYNGVARNGFARITEDGILDETFNPIIGANEKVHATASAPDGKVYIQGIFEISGGVTVNALRRLNADGTLDTSFDTGLGFTSRYGPLDSSMVLEIQPDGKLLVAGHILSYNGVSAGQVIRINTDGSLDTSFNMSVVSVHDERNIRFIKVLPEEGKIYVVGESTNGAVQNTVTRLNSNGSQDNSFTPITSESLRNIEAFTIQPDGKILIGGLNIEDAVSNMFLRFNSDGTPDIVFFDGLSNYVQLICPQQDGKIILTGMFDNGPDRPKNMIRINNDGTLDDTFVTQSYYINDIRGIVQQEDKLVIAGYFTTYGSAGRNRIARIMSSGSMGTNTPEAVNNNVIAYRNNDALQITSSNQVIKSVQVYDLAGRLLSDDNNVNAINTSIEDLAPARKILIVNIKLADGTSVSKKLYY</sequence>
<dbReference type="Proteomes" id="UP000030152">
    <property type="component" value="Unassembled WGS sequence"/>
</dbReference>
<organism evidence="2 3">
    <name type="scientific">Flavobacterium rivuli WB 3.3-2 = DSM 21788</name>
    <dbReference type="NCBI Taxonomy" id="1121895"/>
    <lineage>
        <taxon>Bacteria</taxon>
        <taxon>Pseudomonadati</taxon>
        <taxon>Bacteroidota</taxon>
        <taxon>Flavobacteriia</taxon>
        <taxon>Flavobacteriales</taxon>
        <taxon>Flavobacteriaceae</taxon>
        <taxon>Flavobacterium</taxon>
    </lineage>
</organism>
<dbReference type="eggNOG" id="COG3386">
    <property type="taxonomic scope" value="Bacteria"/>
</dbReference>
<dbReference type="AlphaFoldDB" id="A0A0A2M7Z2"/>
<evidence type="ECO:0000313" key="2">
    <source>
        <dbReference type="EMBL" id="KGO87573.1"/>
    </source>
</evidence>
<dbReference type="Gene3D" id="2.80.10.50">
    <property type="match status" value="6"/>
</dbReference>
<dbReference type="InterPro" id="IPR013431">
    <property type="entry name" value="Delta_60_rpt"/>
</dbReference>
<evidence type="ECO:0008006" key="4">
    <source>
        <dbReference type="Google" id="ProtNLM"/>
    </source>
</evidence>
<dbReference type="EMBL" id="JRLX01000004">
    <property type="protein sequence ID" value="KGO87573.1"/>
    <property type="molecule type" value="Genomic_DNA"/>
</dbReference>
<dbReference type="STRING" id="1121895.GCA_000378485_01452"/>
<accession>A0A0A2M7Z2</accession>
<proteinExistence type="predicted"/>
<dbReference type="RefSeq" id="WP_020212593.1">
    <property type="nucleotide sequence ID" value="NZ_JRLX01000004.1"/>
</dbReference>
<dbReference type="SUPFAM" id="SSF63829">
    <property type="entry name" value="Calcium-dependent phosphotriesterase"/>
    <property type="match status" value="2"/>
</dbReference>
<keyword evidence="3" id="KW-1185">Reference proteome</keyword>
<evidence type="ECO:0000313" key="3">
    <source>
        <dbReference type="Proteomes" id="UP000030152"/>
    </source>
</evidence>
<gene>
    <name evidence="2" type="ORF">Q765_05410</name>
</gene>
<dbReference type="NCBIfam" id="TIGR02608">
    <property type="entry name" value="delta_60_rpt"/>
    <property type="match status" value="13"/>
</dbReference>
<feature type="chain" id="PRO_5002002956" description="Secretion system C-terminal sorting domain-containing protein" evidence="1">
    <location>
        <begin position="23"/>
        <end position="826"/>
    </location>
</feature>
<feature type="signal peptide" evidence="1">
    <location>
        <begin position="1"/>
        <end position="22"/>
    </location>
</feature>
<dbReference type="Pfam" id="PF17164">
    <property type="entry name" value="DUF5122"/>
    <property type="match status" value="14"/>
</dbReference>
<keyword evidence="1" id="KW-0732">Signal</keyword>
<dbReference type="OrthoDB" id="9805017at2"/>
<reference evidence="2 3" key="1">
    <citation type="submission" date="2013-09" db="EMBL/GenBank/DDBJ databases">
        <authorList>
            <person name="Zeng Z."/>
            <person name="Chen C."/>
        </authorList>
    </citation>
    <scope>NUCLEOTIDE SEQUENCE [LARGE SCALE GENOMIC DNA]</scope>
    <source>
        <strain evidence="2 3">WB 3.3-2</strain>
    </source>
</reference>
<name>A0A0A2M7Z2_9FLAO</name>
<dbReference type="NCBIfam" id="NF033708">
    <property type="entry name" value="T9SS_Cterm_ChiA"/>
    <property type="match status" value="1"/>
</dbReference>